<dbReference type="CDD" id="cd12108">
    <property type="entry name" value="Hr-like"/>
    <property type="match status" value="1"/>
</dbReference>
<dbReference type="PANTHER" id="PTHR38048">
    <property type="entry name" value="EXPRESSED PROTEIN"/>
    <property type="match status" value="1"/>
</dbReference>
<dbReference type="RefSeq" id="XP_040789181.1">
    <property type="nucleotide sequence ID" value="XM_040930959.1"/>
</dbReference>
<name>A0A9P4GI58_9PLEO</name>
<evidence type="ECO:0000313" key="4">
    <source>
        <dbReference type="Proteomes" id="UP000800039"/>
    </source>
</evidence>
<protein>
    <recommendedName>
        <fullName evidence="2">Hemerythrin-like domain-containing protein</fullName>
    </recommendedName>
</protein>
<feature type="region of interest" description="Disordered" evidence="1">
    <location>
        <begin position="1"/>
        <end position="37"/>
    </location>
</feature>
<feature type="domain" description="Hemerythrin-like" evidence="2">
    <location>
        <begin position="50"/>
        <end position="179"/>
    </location>
</feature>
<dbReference type="PANTHER" id="PTHR38048:SF1">
    <property type="entry name" value="HEMERYTHRIN-LIKE DOMAIN-CONTAINING PROTEIN"/>
    <property type="match status" value="1"/>
</dbReference>
<feature type="compositionally biased region" description="Polar residues" evidence="1">
    <location>
        <begin position="13"/>
        <end position="28"/>
    </location>
</feature>
<reference evidence="3" key="1">
    <citation type="submission" date="2020-01" db="EMBL/GenBank/DDBJ databases">
        <authorList>
            <consortium name="DOE Joint Genome Institute"/>
            <person name="Haridas S."/>
            <person name="Albert R."/>
            <person name="Binder M."/>
            <person name="Bloem J."/>
            <person name="Labutti K."/>
            <person name="Salamov A."/>
            <person name="Andreopoulos B."/>
            <person name="Baker S.E."/>
            <person name="Barry K."/>
            <person name="Bills G."/>
            <person name="Bluhm B.H."/>
            <person name="Cannon C."/>
            <person name="Castanera R."/>
            <person name="Culley D.E."/>
            <person name="Daum C."/>
            <person name="Ezra D."/>
            <person name="Gonzalez J.B."/>
            <person name="Henrissat B."/>
            <person name="Kuo A."/>
            <person name="Liang C."/>
            <person name="Lipzen A."/>
            <person name="Lutzoni F."/>
            <person name="Magnuson J."/>
            <person name="Mondo S."/>
            <person name="Nolan M."/>
            <person name="Ohm R."/>
            <person name="Pangilinan J."/>
            <person name="Park H.-J."/>
            <person name="Ramirez L."/>
            <person name="Alfaro M."/>
            <person name="Sun H."/>
            <person name="Tritt A."/>
            <person name="Yoshinaga Y."/>
            <person name="Zwiers L.-H."/>
            <person name="Turgeon B.G."/>
            <person name="Goodwin S.B."/>
            <person name="Spatafora J.W."/>
            <person name="Crous P.W."/>
            <person name="Grigoriev I.V."/>
        </authorList>
    </citation>
    <scope>NUCLEOTIDE SEQUENCE</scope>
    <source>
        <strain evidence="3">CBS 394.84</strain>
    </source>
</reference>
<organism evidence="3 4">
    <name type="scientific">Cucurbitaria berberidis CBS 394.84</name>
    <dbReference type="NCBI Taxonomy" id="1168544"/>
    <lineage>
        <taxon>Eukaryota</taxon>
        <taxon>Fungi</taxon>
        <taxon>Dikarya</taxon>
        <taxon>Ascomycota</taxon>
        <taxon>Pezizomycotina</taxon>
        <taxon>Dothideomycetes</taxon>
        <taxon>Pleosporomycetidae</taxon>
        <taxon>Pleosporales</taxon>
        <taxon>Pleosporineae</taxon>
        <taxon>Cucurbitariaceae</taxon>
        <taxon>Cucurbitaria</taxon>
    </lineage>
</organism>
<accession>A0A9P4GI58</accession>
<evidence type="ECO:0000259" key="2">
    <source>
        <dbReference type="Pfam" id="PF01814"/>
    </source>
</evidence>
<dbReference type="OrthoDB" id="10044044at2759"/>
<dbReference type="GeneID" id="63848211"/>
<dbReference type="Pfam" id="PF01814">
    <property type="entry name" value="Hemerythrin"/>
    <property type="match status" value="1"/>
</dbReference>
<dbReference type="AlphaFoldDB" id="A0A9P4GI58"/>
<proteinExistence type="predicted"/>
<dbReference type="EMBL" id="ML976616">
    <property type="protein sequence ID" value="KAF1846618.1"/>
    <property type="molecule type" value="Genomic_DNA"/>
</dbReference>
<dbReference type="Proteomes" id="UP000800039">
    <property type="component" value="Unassembled WGS sequence"/>
</dbReference>
<dbReference type="InterPro" id="IPR053206">
    <property type="entry name" value="Dimeric_xanthone_biosynth"/>
</dbReference>
<evidence type="ECO:0000256" key="1">
    <source>
        <dbReference type="SAM" id="MobiDB-lite"/>
    </source>
</evidence>
<evidence type="ECO:0000313" key="3">
    <source>
        <dbReference type="EMBL" id="KAF1846618.1"/>
    </source>
</evidence>
<gene>
    <name evidence="3" type="ORF">K460DRAFT_335786</name>
</gene>
<dbReference type="Gene3D" id="1.20.120.520">
    <property type="entry name" value="nmb1532 protein domain like"/>
    <property type="match status" value="1"/>
</dbReference>
<keyword evidence="4" id="KW-1185">Reference proteome</keyword>
<dbReference type="InterPro" id="IPR012312">
    <property type="entry name" value="Hemerythrin-like"/>
</dbReference>
<comment type="caution">
    <text evidence="3">The sequence shown here is derived from an EMBL/GenBank/DDBJ whole genome shotgun (WGS) entry which is preliminary data.</text>
</comment>
<sequence>MTSENPEVGPVTSEPSRPTATGTPSQPLAQEETPLPKLTPFEFRQYNRMAEHMDYYHNHFRATWNTLYSACESRKRPKGMSIRQFLSLGQQFCHHLTAHHTIEEQHIFPNLSRKMPAFKKELELLTQHKQIHKGLDKLEIYLDECSSGERELQMGELKVILDGFGKVLWQHLDDEVKELGAENMRKYWTLDEMRRMVM</sequence>